<dbReference type="PANTHER" id="PTHR45913">
    <property type="entry name" value="EPM2A-INTERACTING PROTEIN 1"/>
    <property type="match status" value="1"/>
</dbReference>
<organism evidence="1">
    <name type="scientific">Sipha flava</name>
    <name type="common">yellow sugarcane aphid</name>
    <dbReference type="NCBI Taxonomy" id="143950"/>
    <lineage>
        <taxon>Eukaryota</taxon>
        <taxon>Metazoa</taxon>
        <taxon>Ecdysozoa</taxon>
        <taxon>Arthropoda</taxon>
        <taxon>Hexapoda</taxon>
        <taxon>Insecta</taxon>
        <taxon>Pterygota</taxon>
        <taxon>Neoptera</taxon>
        <taxon>Paraneoptera</taxon>
        <taxon>Hemiptera</taxon>
        <taxon>Sternorrhyncha</taxon>
        <taxon>Aphidomorpha</taxon>
        <taxon>Aphidoidea</taxon>
        <taxon>Aphididae</taxon>
        <taxon>Sipha</taxon>
    </lineage>
</organism>
<dbReference type="AlphaFoldDB" id="A0A2S2Q8J9"/>
<protein>
    <submittedName>
        <fullName evidence="1">Transposon-derived Buster3 transposase-like protein</fullName>
    </submittedName>
</protein>
<evidence type="ECO:0000313" key="1">
    <source>
        <dbReference type="EMBL" id="MBY74056.1"/>
    </source>
</evidence>
<name>A0A2S2Q8J9_9HEMI</name>
<sequence length="99" mass="11681">MFFDNNIKRRIDLMSENILKQLIHQVISAKTFSIQINEFVDVKNNVQPIMLIYLGSPDDYFEEFLFYKPLSIITKGLDIFKKLNFFSGKIYILLLLLIS</sequence>
<dbReference type="EMBL" id="GGMS01004853">
    <property type="protein sequence ID" value="MBY74056.1"/>
    <property type="molecule type" value="Transcribed_RNA"/>
</dbReference>
<proteinExistence type="predicted"/>
<reference evidence="1" key="1">
    <citation type="submission" date="2018-04" db="EMBL/GenBank/DDBJ databases">
        <title>Transcriptome assembly of Sipha flava.</title>
        <authorList>
            <person name="Scully E.D."/>
            <person name="Geib S.M."/>
            <person name="Palmer N.A."/>
            <person name="Koch K."/>
            <person name="Bradshaw J."/>
            <person name="Heng-Moss T."/>
            <person name="Sarath G."/>
        </authorList>
    </citation>
    <scope>NUCLEOTIDE SEQUENCE</scope>
</reference>
<accession>A0A2S2Q8J9</accession>
<gene>
    <name evidence="1" type="ORF">g.48657</name>
</gene>
<dbReference type="PANTHER" id="PTHR45913:SF19">
    <property type="entry name" value="LOW QUALITY PROTEIN: ZINC FINGER BED DOMAIN-CONTAINING PROTEIN 5-LIKE"/>
    <property type="match status" value="1"/>
</dbReference>